<dbReference type="PROSITE" id="PS51459">
    <property type="entry name" value="FIDO"/>
    <property type="match status" value="1"/>
</dbReference>
<evidence type="ECO:0000313" key="2">
    <source>
        <dbReference type="EMBL" id="MCO8271640.1"/>
    </source>
</evidence>
<dbReference type="SUPFAM" id="SSF140931">
    <property type="entry name" value="Fic-like"/>
    <property type="match status" value="1"/>
</dbReference>
<sequence length="391" mass="42917">MLYTMPALDESDRRVLDELNEMTAGLQAGLRTGPRWAGYLRRDLFAAAIQGSNAIENIVISGADARALVQHAPMSAAVRERTWQAVIGYRDAMTYVQQTPAMDFFEYSETSLSTLHFMIARYQPAKWPGRYRPRGIYVSGADRLDGVFTGPDAGLVAGLMGELVEWLRGGDLGAPGCARAALAHPNLVGIQPWRKGNGRTARALHTLVLTRGSGWLGTGVPASAAELGPEFSSIEEWLGWPTNAVLYFQALRSVQQGSFQPERDAHSWLKFVFTAHHRQAQSVKRRYDWTVRLWNDLARLADEQGLPERVVSALYGAAAGEVRRTTYQQDEGLSRDQAIRGIQALTRAGLLAPRGNATTRVYVLDGVAADMAEAAAVAVRGFGRDPYDEGR</sequence>
<dbReference type="InterPro" id="IPR036597">
    <property type="entry name" value="Fido-like_dom_sf"/>
</dbReference>
<proteinExistence type="predicted"/>
<dbReference type="Gene3D" id="1.10.3290.10">
    <property type="entry name" value="Fido-like domain"/>
    <property type="match status" value="1"/>
</dbReference>
<dbReference type="Proteomes" id="UP001523369">
    <property type="component" value="Unassembled WGS sequence"/>
</dbReference>
<feature type="domain" description="Fido" evidence="1">
    <location>
        <begin position="107"/>
        <end position="274"/>
    </location>
</feature>
<gene>
    <name evidence="2" type="ORF">M1L60_13670</name>
</gene>
<accession>A0ABT1DLD5</accession>
<dbReference type="PANTHER" id="PTHR13504:SF38">
    <property type="entry name" value="FIDO DOMAIN-CONTAINING PROTEIN"/>
    <property type="match status" value="1"/>
</dbReference>
<evidence type="ECO:0000259" key="1">
    <source>
        <dbReference type="PROSITE" id="PS51459"/>
    </source>
</evidence>
<keyword evidence="3" id="KW-1185">Reference proteome</keyword>
<dbReference type="PANTHER" id="PTHR13504">
    <property type="entry name" value="FIDO DOMAIN-CONTAINING PROTEIN DDB_G0283145"/>
    <property type="match status" value="1"/>
</dbReference>
<dbReference type="InterPro" id="IPR040198">
    <property type="entry name" value="Fido_containing"/>
</dbReference>
<comment type="caution">
    <text evidence="2">The sequence shown here is derived from an EMBL/GenBank/DDBJ whole genome shotgun (WGS) entry which is preliminary data.</text>
</comment>
<dbReference type="EMBL" id="JAMYJR010000013">
    <property type="protein sequence ID" value="MCO8271640.1"/>
    <property type="molecule type" value="Genomic_DNA"/>
</dbReference>
<protein>
    <submittedName>
        <fullName evidence="2">Fic family protein</fullName>
    </submittedName>
</protein>
<dbReference type="InterPro" id="IPR003812">
    <property type="entry name" value="Fido"/>
</dbReference>
<organism evidence="2 3">
    <name type="scientific">Paractinoplanes aksuensis</name>
    <dbReference type="NCBI Taxonomy" id="2939490"/>
    <lineage>
        <taxon>Bacteria</taxon>
        <taxon>Bacillati</taxon>
        <taxon>Actinomycetota</taxon>
        <taxon>Actinomycetes</taxon>
        <taxon>Micromonosporales</taxon>
        <taxon>Micromonosporaceae</taxon>
        <taxon>Paractinoplanes</taxon>
    </lineage>
</organism>
<evidence type="ECO:0000313" key="3">
    <source>
        <dbReference type="Proteomes" id="UP001523369"/>
    </source>
</evidence>
<name>A0ABT1DLD5_9ACTN</name>
<reference evidence="2 3" key="1">
    <citation type="submission" date="2022-06" db="EMBL/GenBank/DDBJ databases">
        <title>New Species of the Genus Actinoplanes, ActinopZanes ferrugineus.</title>
        <authorList>
            <person name="Ding P."/>
        </authorList>
    </citation>
    <scope>NUCLEOTIDE SEQUENCE [LARGE SCALE GENOMIC DNA]</scope>
    <source>
        <strain evidence="2 3">TRM88003</strain>
    </source>
</reference>
<dbReference type="RefSeq" id="WP_253237762.1">
    <property type="nucleotide sequence ID" value="NZ_JAMYJR010000013.1"/>
</dbReference>
<dbReference type="Pfam" id="PF02661">
    <property type="entry name" value="Fic"/>
    <property type="match status" value="1"/>
</dbReference>